<dbReference type="AlphaFoldDB" id="A0A5D4H442"/>
<proteinExistence type="predicted"/>
<organism evidence="2 3">
    <name type="scientific">Sphingobacterium phlebotomi</name>
    <dbReference type="NCBI Taxonomy" id="2605433"/>
    <lineage>
        <taxon>Bacteria</taxon>
        <taxon>Pseudomonadati</taxon>
        <taxon>Bacteroidota</taxon>
        <taxon>Sphingobacteriia</taxon>
        <taxon>Sphingobacteriales</taxon>
        <taxon>Sphingobacteriaceae</taxon>
        <taxon>Sphingobacterium</taxon>
    </lineage>
</organism>
<dbReference type="GO" id="GO:0006826">
    <property type="term" value="P:iron ion transport"/>
    <property type="evidence" value="ECO:0007669"/>
    <property type="project" value="InterPro"/>
</dbReference>
<dbReference type="SUPFAM" id="SSF144064">
    <property type="entry name" value="Heme iron utilization protein-like"/>
    <property type="match status" value="1"/>
</dbReference>
<feature type="domain" description="Haemin-degrading HemS/ChuX" evidence="1">
    <location>
        <begin position="16"/>
        <end position="42"/>
    </location>
</feature>
<gene>
    <name evidence="2" type="ORF">FXV77_13285</name>
</gene>
<dbReference type="InterPro" id="IPR053733">
    <property type="entry name" value="Heme_Transport_Util_sf"/>
</dbReference>
<dbReference type="EMBL" id="VTAV01000009">
    <property type="protein sequence ID" value="TYR35438.1"/>
    <property type="molecule type" value="Genomic_DNA"/>
</dbReference>
<name>A0A5D4H442_9SPHI</name>
<comment type="caution">
    <text evidence="2">The sequence shown here is derived from an EMBL/GenBank/DDBJ whole genome shotgun (WGS) entry which is preliminary data.</text>
</comment>
<accession>A0A5D4H442</accession>
<sequence>MQKEGIFAPLSVYWSGGIVSSIEVFDNEGELIVQFFGKRKPRIPEG</sequence>
<dbReference type="InterPro" id="IPR007845">
    <property type="entry name" value="HemS/ChuX_dom"/>
</dbReference>
<reference evidence="2 3" key="1">
    <citation type="submission" date="2019-08" db="EMBL/GenBank/DDBJ databases">
        <title>Phlebobacter frassis gen. nov. sp. nov., a new member of family Sphingobacteriaceae isolated from sand fly rearing media.</title>
        <authorList>
            <person name="Kakumanu M.L."/>
            <person name="Marayati B.F."/>
            <person name="Wada-Katsumata A."/>
            <person name="Wasserberg G."/>
            <person name="Schal C."/>
            <person name="Apperson C.S."/>
            <person name="Ponnusamy L."/>
        </authorList>
    </citation>
    <scope>NUCLEOTIDE SEQUENCE [LARGE SCALE GENOMIC DNA]</scope>
    <source>
        <strain evidence="2 3">SSI9</strain>
    </source>
</reference>
<protein>
    <recommendedName>
        <fullName evidence="1">Haemin-degrading HemS/ChuX domain-containing protein</fullName>
    </recommendedName>
</protein>
<evidence type="ECO:0000259" key="1">
    <source>
        <dbReference type="Pfam" id="PF05171"/>
    </source>
</evidence>
<evidence type="ECO:0000313" key="3">
    <source>
        <dbReference type="Proteomes" id="UP000322362"/>
    </source>
</evidence>
<dbReference type="Pfam" id="PF05171">
    <property type="entry name" value="HemS"/>
    <property type="match status" value="1"/>
</dbReference>
<evidence type="ECO:0000313" key="2">
    <source>
        <dbReference type="EMBL" id="TYR35438.1"/>
    </source>
</evidence>
<dbReference type="Proteomes" id="UP000322362">
    <property type="component" value="Unassembled WGS sequence"/>
</dbReference>
<dbReference type="Gene3D" id="3.40.1570.10">
    <property type="entry name" value="HemS/ChuS/ChuX like domains"/>
    <property type="match status" value="1"/>
</dbReference>
<keyword evidence="3" id="KW-1185">Reference proteome</keyword>